<protein>
    <submittedName>
        <fullName evidence="3">Partial xanthine dehydrogenase large subunit</fullName>
        <ecNumber evidence="3">1.17.1.4</ecNumber>
    </submittedName>
</protein>
<evidence type="ECO:0000259" key="2">
    <source>
        <dbReference type="Pfam" id="PF20256"/>
    </source>
</evidence>
<evidence type="ECO:0000256" key="1">
    <source>
        <dbReference type="ARBA" id="ARBA00022505"/>
    </source>
</evidence>
<dbReference type="SUPFAM" id="SSF56003">
    <property type="entry name" value="Molybdenum cofactor-binding domain"/>
    <property type="match status" value="1"/>
</dbReference>
<dbReference type="OrthoDB" id="9759099at2"/>
<dbReference type="Gene3D" id="3.30.365.10">
    <property type="entry name" value="Aldehyde oxidase/xanthine dehydrogenase, molybdopterin binding domain"/>
    <property type="match status" value="1"/>
</dbReference>
<accession>A0A5E6M6L8</accession>
<evidence type="ECO:0000313" key="4">
    <source>
        <dbReference type="Proteomes" id="UP000381693"/>
    </source>
</evidence>
<dbReference type="Proteomes" id="UP000381693">
    <property type="component" value="Unassembled WGS sequence"/>
</dbReference>
<dbReference type="AlphaFoldDB" id="A0A5E6M6L8"/>
<sequence length="155" mass="16574">VSEVEVDGHTGECRLLAVDILQDVGNSLNPTIDRGQVEGAFFQGIGWVLCEELLWDREGKLLTSDASTYKLPSASELPEHFEVRFLSDAAQPGVIGGSKAVGEPPLLLALSVREAIQEAIAAFGPGAVELGFPATPEQIYWAVEAARSRAKKQEG</sequence>
<dbReference type="RefSeq" id="WP_142524426.1">
    <property type="nucleotide sequence ID" value="NZ_CABFUZ020000076.1"/>
</dbReference>
<dbReference type="EC" id="1.17.1.4" evidence="3"/>
<dbReference type="GO" id="GO:0004854">
    <property type="term" value="F:xanthine dehydrogenase activity"/>
    <property type="evidence" value="ECO:0007669"/>
    <property type="project" value="UniProtKB-EC"/>
</dbReference>
<dbReference type="Pfam" id="PF20256">
    <property type="entry name" value="MoCoBD_2"/>
    <property type="match status" value="1"/>
</dbReference>
<feature type="domain" description="Aldehyde oxidase/xanthine dehydrogenase second molybdopterin binding" evidence="2">
    <location>
        <begin position="1"/>
        <end position="78"/>
    </location>
</feature>
<dbReference type="PANTHER" id="PTHR11908:SF132">
    <property type="entry name" value="ALDEHYDE OXIDASE 1-RELATED"/>
    <property type="match status" value="1"/>
</dbReference>
<comment type="caution">
    <text evidence="3">The sequence shown here is derived from an EMBL/GenBank/DDBJ whole genome shotgun (WGS) entry which is preliminary data.</text>
</comment>
<gene>
    <name evidence="3" type="primary">xdhB</name>
    <name evidence="3" type="ORF">MAMC_00309</name>
</gene>
<dbReference type="GO" id="GO:0005506">
    <property type="term" value="F:iron ion binding"/>
    <property type="evidence" value="ECO:0007669"/>
    <property type="project" value="InterPro"/>
</dbReference>
<evidence type="ECO:0000313" key="3">
    <source>
        <dbReference type="EMBL" id="VVM04930.1"/>
    </source>
</evidence>
<feature type="non-terminal residue" evidence="3">
    <location>
        <position position="1"/>
    </location>
</feature>
<organism evidence="3 4">
    <name type="scientific">Methylacidimicrobium cyclopophantes</name>
    <dbReference type="NCBI Taxonomy" id="1041766"/>
    <lineage>
        <taxon>Bacteria</taxon>
        <taxon>Pseudomonadati</taxon>
        <taxon>Verrucomicrobiota</taxon>
        <taxon>Methylacidimicrobium</taxon>
    </lineage>
</organism>
<dbReference type="InterPro" id="IPR037165">
    <property type="entry name" value="AldOxase/xan_DH_Mopterin-bd_sf"/>
</dbReference>
<dbReference type="InterPro" id="IPR016208">
    <property type="entry name" value="Ald_Oxase/xanthine_DH-like"/>
</dbReference>
<name>A0A5E6M6L8_9BACT</name>
<keyword evidence="4" id="KW-1185">Reference proteome</keyword>
<dbReference type="PANTHER" id="PTHR11908">
    <property type="entry name" value="XANTHINE DEHYDROGENASE"/>
    <property type="match status" value="1"/>
</dbReference>
<proteinExistence type="predicted"/>
<reference evidence="3" key="1">
    <citation type="submission" date="2019-09" db="EMBL/GenBank/DDBJ databases">
        <authorList>
            <person name="Cremers G."/>
        </authorList>
    </citation>
    <scope>NUCLEOTIDE SEQUENCE [LARGE SCALE GENOMIC DNA]</scope>
    <source>
        <strain evidence="3">3B</strain>
    </source>
</reference>
<dbReference type="EMBL" id="CABFUZ020000076">
    <property type="protein sequence ID" value="VVM04930.1"/>
    <property type="molecule type" value="Genomic_DNA"/>
</dbReference>
<keyword evidence="3" id="KW-0560">Oxidoreductase</keyword>
<dbReference type="InterPro" id="IPR046867">
    <property type="entry name" value="AldOxase/xan_DH_MoCoBD2"/>
</dbReference>
<keyword evidence="1" id="KW-0500">Molybdenum</keyword>